<evidence type="ECO:0000259" key="2">
    <source>
        <dbReference type="Pfam" id="PF06580"/>
    </source>
</evidence>
<dbReference type="RefSeq" id="WP_205720488.1">
    <property type="nucleotide sequence ID" value="NZ_CP070608.1"/>
</dbReference>
<evidence type="ECO:0000313" key="4">
    <source>
        <dbReference type="Proteomes" id="UP000662783"/>
    </source>
</evidence>
<dbReference type="AlphaFoldDB" id="A0A974WH34"/>
<organism evidence="3 4">
    <name type="scientific">Fulvivirga lutea</name>
    <dbReference type="NCBI Taxonomy" id="2810512"/>
    <lineage>
        <taxon>Bacteria</taxon>
        <taxon>Pseudomonadati</taxon>
        <taxon>Bacteroidota</taxon>
        <taxon>Cytophagia</taxon>
        <taxon>Cytophagales</taxon>
        <taxon>Fulvivirgaceae</taxon>
        <taxon>Fulvivirga</taxon>
    </lineage>
</organism>
<accession>A0A974WH34</accession>
<feature type="transmembrane region" description="Helical" evidence="1">
    <location>
        <begin position="111"/>
        <end position="134"/>
    </location>
</feature>
<dbReference type="EMBL" id="CP070608">
    <property type="protein sequence ID" value="QSE95975.1"/>
    <property type="molecule type" value="Genomic_DNA"/>
</dbReference>
<name>A0A974WH34_9BACT</name>
<keyword evidence="3" id="KW-0808">Transferase</keyword>
<dbReference type="PANTHER" id="PTHR34220">
    <property type="entry name" value="SENSOR HISTIDINE KINASE YPDA"/>
    <property type="match status" value="1"/>
</dbReference>
<keyword evidence="1" id="KW-0472">Membrane</keyword>
<dbReference type="Pfam" id="PF06580">
    <property type="entry name" value="His_kinase"/>
    <property type="match status" value="1"/>
</dbReference>
<dbReference type="KEGG" id="fuv:JR347_10115"/>
<reference evidence="3" key="1">
    <citation type="submission" date="2021-02" db="EMBL/GenBank/DDBJ databases">
        <title>Fulvivirga sp. S481 isolated from sea water.</title>
        <authorList>
            <person name="Bae S.S."/>
            <person name="Baek K."/>
        </authorList>
    </citation>
    <scope>NUCLEOTIDE SEQUENCE</scope>
    <source>
        <strain evidence="3">S481</strain>
    </source>
</reference>
<dbReference type="InterPro" id="IPR050640">
    <property type="entry name" value="Bact_2-comp_sensor_kinase"/>
</dbReference>
<dbReference type="GO" id="GO:0000155">
    <property type="term" value="F:phosphorelay sensor kinase activity"/>
    <property type="evidence" value="ECO:0007669"/>
    <property type="project" value="InterPro"/>
</dbReference>
<keyword evidence="3" id="KW-0418">Kinase</keyword>
<dbReference type="InterPro" id="IPR010559">
    <property type="entry name" value="Sig_transdc_His_kin_internal"/>
</dbReference>
<feature type="transmembrane region" description="Helical" evidence="1">
    <location>
        <begin position="75"/>
        <end position="99"/>
    </location>
</feature>
<dbReference type="GO" id="GO:0016020">
    <property type="term" value="C:membrane"/>
    <property type="evidence" value="ECO:0007669"/>
    <property type="project" value="InterPro"/>
</dbReference>
<feature type="transmembrane region" description="Helical" evidence="1">
    <location>
        <begin position="9"/>
        <end position="30"/>
    </location>
</feature>
<keyword evidence="1" id="KW-1133">Transmembrane helix</keyword>
<dbReference type="PANTHER" id="PTHR34220:SF7">
    <property type="entry name" value="SENSOR HISTIDINE KINASE YPDA"/>
    <property type="match status" value="1"/>
</dbReference>
<sequence length="349" mass="40406">MKKLIIYNGFFRLLIPPLTGIVIYLLILLLNNEVSNLSDIFIGQEVYVCIGMAYLVLEALRLFSFTFEKFINNILLFIITSTLIGVAITTISVSAYFNYVLEFSIADNQLLIFNTTFGFFSLLYNLLFVSQIYLHKQNKNRLLEERLLTETLESEFNQFKNEVNPDLLYDSLETLITLAHKNVEETEDYIDQLSLVYRYILSHRKVEFVTIEADLKAANSIVYLLQSKHQNAISITEELDENIKETLIIPGTLPNLIENIIRSTIISSDSPLAIKILFDREEKYLVVEHKTNERLNQSQSNFKRSLEESYTIYSDKPVIEIIAYGINYFKIPLLEVEINVSSEKETIEE</sequence>
<evidence type="ECO:0000313" key="3">
    <source>
        <dbReference type="EMBL" id="QSE95975.1"/>
    </source>
</evidence>
<feature type="domain" description="Signal transduction histidine kinase internal region" evidence="2">
    <location>
        <begin position="155"/>
        <end position="231"/>
    </location>
</feature>
<evidence type="ECO:0000256" key="1">
    <source>
        <dbReference type="SAM" id="Phobius"/>
    </source>
</evidence>
<protein>
    <submittedName>
        <fullName evidence="3">Histidine kinase</fullName>
    </submittedName>
</protein>
<keyword evidence="1" id="KW-0812">Transmembrane</keyword>
<gene>
    <name evidence="3" type="ORF">JR347_10115</name>
</gene>
<dbReference type="Proteomes" id="UP000662783">
    <property type="component" value="Chromosome"/>
</dbReference>
<keyword evidence="4" id="KW-1185">Reference proteome</keyword>
<proteinExistence type="predicted"/>
<feature type="transmembrane region" description="Helical" evidence="1">
    <location>
        <begin position="42"/>
        <end position="63"/>
    </location>
</feature>